<comment type="caution">
    <text evidence="2">The sequence shown here is derived from an EMBL/GenBank/DDBJ whole genome shotgun (WGS) entry which is preliminary data.</text>
</comment>
<dbReference type="InterPro" id="IPR052906">
    <property type="entry name" value="Type_IV_Methyl-Rstrct_Enzyme"/>
</dbReference>
<dbReference type="InterPro" id="IPR007560">
    <property type="entry name" value="Restrct_endonuc_IV_Mrr"/>
</dbReference>
<evidence type="ECO:0000313" key="2">
    <source>
        <dbReference type="EMBL" id="MCQ4043972.1"/>
    </source>
</evidence>
<gene>
    <name evidence="2" type="ORF">NON19_18565</name>
</gene>
<evidence type="ECO:0000259" key="1">
    <source>
        <dbReference type="Pfam" id="PF04471"/>
    </source>
</evidence>
<protein>
    <submittedName>
        <fullName evidence="2">Restriction endonuclease</fullName>
    </submittedName>
</protein>
<keyword evidence="2" id="KW-0255">Endonuclease</keyword>
<dbReference type="InterPro" id="IPR011856">
    <property type="entry name" value="tRNA_endonuc-like_dom_sf"/>
</dbReference>
<accession>A0ABT1PF34</accession>
<keyword evidence="2" id="KW-0540">Nuclease</keyword>
<name>A0ABT1PF34_9ACTN</name>
<proteinExistence type="predicted"/>
<dbReference type="Gene3D" id="3.40.1350.10">
    <property type="match status" value="1"/>
</dbReference>
<keyword evidence="2" id="KW-0378">Hydrolase</keyword>
<dbReference type="SUPFAM" id="SSF52980">
    <property type="entry name" value="Restriction endonuclease-like"/>
    <property type="match status" value="1"/>
</dbReference>
<dbReference type="PANTHER" id="PTHR30015:SF7">
    <property type="entry name" value="TYPE IV METHYL-DIRECTED RESTRICTION ENZYME ECOKMRR"/>
    <property type="match status" value="1"/>
</dbReference>
<dbReference type="InterPro" id="IPR011335">
    <property type="entry name" value="Restrct_endonuc-II-like"/>
</dbReference>
<dbReference type="Proteomes" id="UP001206206">
    <property type="component" value="Unassembled WGS sequence"/>
</dbReference>
<evidence type="ECO:0000313" key="3">
    <source>
        <dbReference type="Proteomes" id="UP001206206"/>
    </source>
</evidence>
<dbReference type="RefSeq" id="WP_255929497.1">
    <property type="nucleotide sequence ID" value="NZ_JANFNH010000021.1"/>
</dbReference>
<sequence>MDSAFTVLATPGQLTAHKVYEVLRDHSGGPLEFDRILTELGDEQIASSTLAQEQLLEALLRDDRLRSARGYRQRFSMSGRSIRLRPPGNRAELAIEQENEQVKEQLLKQLREVPPEVFEHIVADLFTAMRYEDVKVTRRSKDGGVDVRATLVAGAVMTVPTAIQVKRWSKPVTVKEVRELRGTLRAGTQGIIVTTGKYTKDAPKEALDDALTPIHLIDGRLLTDLLTEHGIGVQASRLSLLSLDLEALATITGKAGSPIQGSSSRPPQNAQPRYYIEKMPSDRGKDLLDCIVSMTDLADGQPSWDDYVAKFQERFPAITRPDEARRRSRVLVSLGLVDVENDHMNLTLAGRKLLEYPDSSFLLELFLSRIVGAREIEELSRSLTRTDLRKKLQDGSLAGLTPTQATLVEKWLSHIKRPAASR</sequence>
<dbReference type="EMBL" id="JANFNH010000021">
    <property type="protein sequence ID" value="MCQ4043972.1"/>
    <property type="molecule type" value="Genomic_DNA"/>
</dbReference>
<reference evidence="2 3" key="1">
    <citation type="submission" date="2022-06" db="EMBL/GenBank/DDBJ databases">
        <title>Draft genome sequence of type strain Streptomyces rubrisoli DSM 42083.</title>
        <authorList>
            <person name="Duangmal K."/>
            <person name="Klaysubun C."/>
        </authorList>
    </citation>
    <scope>NUCLEOTIDE SEQUENCE [LARGE SCALE GENOMIC DNA]</scope>
    <source>
        <strain evidence="2 3">DSM 42083</strain>
    </source>
</reference>
<dbReference type="Pfam" id="PF04471">
    <property type="entry name" value="Mrr_cat"/>
    <property type="match status" value="1"/>
</dbReference>
<organism evidence="2 3">
    <name type="scientific">Streptantibioticus rubrisoli</name>
    <dbReference type="NCBI Taxonomy" id="1387313"/>
    <lineage>
        <taxon>Bacteria</taxon>
        <taxon>Bacillati</taxon>
        <taxon>Actinomycetota</taxon>
        <taxon>Actinomycetes</taxon>
        <taxon>Kitasatosporales</taxon>
        <taxon>Streptomycetaceae</taxon>
        <taxon>Streptantibioticus</taxon>
    </lineage>
</organism>
<keyword evidence="3" id="KW-1185">Reference proteome</keyword>
<feature type="domain" description="Restriction endonuclease type IV Mrr" evidence="1">
    <location>
        <begin position="110"/>
        <end position="226"/>
    </location>
</feature>
<dbReference type="PANTHER" id="PTHR30015">
    <property type="entry name" value="MRR RESTRICTION SYSTEM PROTEIN"/>
    <property type="match status" value="1"/>
</dbReference>
<dbReference type="GO" id="GO:0004519">
    <property type="term" value="F:endonuclease activity"/>
    <property type="evidence" value="ECO:0007669"/>
    <property type="project" value="UniProtKB-KW"/>
</dbReference>